<dbReference type="Gene3D" id="2.130.10.10">
    <property type="entry name" value="YVTN repeat-like/Quinoprotein amine dehydrogenase"/>
    <property type="match status" value="2"/>
</dbReference>
<evidence type="ECO:0000313" key="5">
    <source>
        <dbReference type="Proteomes" id="UP000284605"/>
    </source>
</evidence>
<dbReference type="EMBL" id="QYUK01000011">
    <property type="protein sequence ID" value="RJF89604.1"/>
    <property type="molecule type" value="Genomic_DNA"/>
</dbReference>
<dbReference type="PANTHER" id="PTHR47199:SF2">
    <property type="entry name" value="PHOTOSYSTEM II STABILITY_ASSEMBLY FACTOR HCF136, CHLOROPLASTIC"/>
    <property type="match status" value="1"/>
</dbReference>
<dbReference type="InterPro" id="IPR036278">
    <property type="entry name" value="Sialidase_sf"/>
</dbReference>
<dbReference type="GO" id="GO:0015979">
    <property type="term" value="P:photosynthesis"/>
    <property type="evidence" value="ECO:0007669"/>
    <property type="project" value="UniProtKB-KW"/>
</dbReference>
<keyword evidence="2" id="KW-0604">Photosystem II</keyword>
<dbReference type="Pfam" id="PF14870">
    <property type="entry name" value="PSII_BNR"/>
    <property type="match status" value="2"/>
</dbReference>
<dbReference type="InterPro" id="IPR015943">
    <property type="entry name" value="WD40/YVTN_repeat-like_dom_sf"/>
</dbReference>
<protein>
    <recommendedName>
        <fullName evidence="3">Photosynthesis system II assembly factor Ycf48/Hcf136-like domain-containing protein</fullName>
    </recommendedName>
</protein>
<organism evidence="4 5">
    <name type="scientific">Oleomonas cavernae</name>
    <dbReference type="NCBI Taxonomy" id="2320859"/>
    <lineage>
        <taxon>Bacteria</taxon>
        <taxon>Pseudomonadati</taxon>
        <taxon>Pseudomonadota</taxon>
        <taxon>Alphaproteobacteria</taxon>
        <taxon>Acetobacterales</taxon>
        <taxon>Acetobacteraceae</taxon>
        <taxon>Oleomonas</taxon>
    </lineage>
</organism>
<proteinExistence type="predicted"/>
<dbReference type="InterPro" id="IPR028203">
    <property type="entry name" value="PSII_CF48-like_dom"/>
</dbReference>
<evidence type="ECO:0000256" key="2">
    <source>
        <dbReference type="ARBA" id="ARBA00023276"/>
    </source>
</evidence>
<accession>A0A418WHT6</accession>
<dbReference type="Proteomes" id="UP000284605">
    <property type="component" value="Unassembled WGS sequence"/>
</dbReference>
<sequence length="298" mass="31461">MGSKGAEDAKPIPSVMEPLSAQTLITAVTKAGPNLVAVGAWGHVLLSPDEGKTWTQIATPVDVSLTSVHFVDEKLGFATGHDAVILRTEDGGQTWALVHFDPAAESPLFDLYMKDATTGFAVGAYSHVVTTADGGKTWTRKDLGDLDFHMNGIAKAPDGRLWIAGEMGHIFVTDATLSQIQDIETPYSGSYWNVLALKDGSILAFGLRGNVWHTTDSGATWSQVPTSTIASLQSGVELRDGRIILVGLEGTVLVSADRGKSFTPVSRKERASLTTAYQTSDGTVLLFGEGGAGATLTN</sequence>
<evidence type="ECO:0000256" key="1">
    <source>
        <dbReference type="ARBA" id="ARBA00022531"/>
    </source>
</evidence>
<gene>
    <name evidence="4" type="ORF">D3874_23695</name>
</gene>
<dbReference type="PANTHER" id="PTHR47199">
    <property type="entry name" value="PHOTOSYSTEM II STABILITY/ASSEMBLY FACTOR HCF136, CHLOROPLASTIC"/>
    <property type="match status" value="1"/>
</dbReference>
<dbReference type="CDD" id="cd15482">
    <property type="entry name" value="Sialidase_non-viral"/>
    <property type="match status" value="1"/>
</dbReference>
<keyword evidence="1" id="KW-0602">Photosynthesis</keyword>
<dbReference type="SUPFAM" id="SSF50939">
    <property type="entry name" value="Sialidases"/>
    <property type="match status" value="1"/>
</dbReference>
<evidence type="ECO:0000259" key="3">
    <source>
        <dbReference type="Pfam" id="PF14870"/>
    </source>
</evidence>
<name>A0A418WHT6_9PROT</name>
<dbReference type="GO" id="GO:0009523">
    <property type="term" value="C:photosystem II"/>
    <property type="evidence" value="ECO:0007669"/>
    <property type="project" value="UniProtKB-KW"/>
</dbReference>
<keyword evidence="5" id="KW-1185">Reference proteome</keyword>
<feature type="domain" description="Photosynthesis system II assembly factor Ycf48/Hcf136-like" evidence="3">
    <location>
        <begin position="52"/>
        <end position="97"/>
    </location>
</feature>
<comment type="caution">
    <text evidence="4">The sequence shown here is derived from an EMBL/GenBank/DDBJ whole genome shotgun (WGS) entry which is preliminary data.</text>
</comment>
<evidence type="ECO:0000313" key="4">
    <source>
        <dbReference type="EMBL" id="RJF89604.1"/>
    </source>
</evidence>
<reference evidence="4 5" key="1">
    <citation type="submission" date="2018-09" db="EMBL/GenBank/DDBJ databases">
        <authorList>
            <person name="Zhu H."/>
        </authorList>
    </citation>
    <scope>NUCLEOTIDE SEQUENCE [LARGE SCALE GENOMIC DNA]</scope>
    <source>
        <strain evidence="4 5">K1W22B-8</strain>
    </source>
</reference>
<dbReference type="AlphaFoldDB" id="A0A418WHT6"/>
<feature type="domain" description="Photosynthesis system II assembly factor Ycf48/Hcf136-like" evidence="3">
    <location>
        <begin position="105"/>
        <end position="270"/>
    </location>
</feature>